<evidence type="ECO:0000313" key="2">
    <source>
        <dbReference type="EMBL" id="NHZ91080.1"/>
    </source>
</evidence>
<evidence type="ECO:0000256" key="1">
    <source>
        <dbReference type="SAM" id="Phobius"/>
    </source>
</evidence>
<evidence type="ECO:0000313" key="3">
    <source>
        <dbReference type="Proteomes" id="UP000609726"/>
    </source>
</evidence>
<feature type="transmembrane region" description="Helical" evidence="1">
    <location>
        <begin position="5"/>
        <end position="23"/>
    </location>
</feature>
<dbReference type="Proteomes" id="UP000609726">
    <property type="component" value="Unassembled WGS sequence"/>
</dbReference>
<name>A0ABX0NWQ7_9BURK</name>
<reference evidence="2 3" key="1">
    <citation type="submission" date="2019-10" db="EMBL/GenBank/DDBJ databases">
        <title>Taxonomy of Antarctic Massilia spp.: description of Massilia rubra sp. nov., Massilia aquatica sp. nov., Massilia mucilaginosa sp. nov., Massilia frigida sp. nov. isolated from streams, lakes and regoliths.</title>
        <authorList>
            <person name="Holochova P."/>
            <person name="Sedlacek I."/>
            <person name="Kralova S."/>
            <person name="Maslanova I."/>
            <person name="Busse H.-J."/>
            <person name="Stankova E."/>
            <person name="Vrbovska V."/>
            <person name="Kovarovic V."/>
            <person name="Bartak M."/>
            <person name="Svec P."/>
            <person name="Pantucek R."/>
        </authorList>
    </citation>
    <scope>NUCLEOTIDE SEQUENCE [LARGE SCALE GENOMIC DNA]</scope>
    <source>
        <strain evidence="2 3">CCM 8733</strain>
    </source>
</reference>
<keyword evidence="1" id="KW-0812">Transmembrane</keyword>
<sequence length="164" mass="18443">MKPVYINYVACVMAFLALGLYDVKDNFKGLFSGMALMLLLLAAIVGSASRGRFFANWKLFFTGLFGFVLSTFVGSMFNPAVERAATAVVASIYDYKKQTGVYPDSLMQVAVADNIKDMSKNRIKYGSRVHYLRMDDGFYLGYDTYAFNGRAWDMEKKAFVEVID</sequence>
<keyword evidence="1" id="KW-0472">Membrane</keyword>
<dbReference type="EMBL" id="WHJH01000024">
    <property type="protein sequence ID" value="NHZ91080.1"/>
    <property type="molecule type" value="Genomic_DNA"/>
</dbReference>
<organism evidence="2 3">
    <name type="scientific">Massilia mucilaginosa</name>
    <dbReference type="NCBI Taxonomy" id="2609282"/>
    <lineage>
        <taxon>Bacteria</taxon>
        <taxon>Pseudomonadati</taxon>
        <taxon>Pseudomonadota</taxon>
        <taxon>Betaproteobacteria</taxon>
        <taxon>Burkholderiales</taxon>
        <taxon>Oxalobacteraceae</taxon>
        <taxon>Telluria group</taxon>
        <taxon>Massilia</taxon>
    </lineage>
</organism>
<protein>
    <submittedName>
        <fullName evidence="2">Uncharacterized protein</fullName>
    </submittedName>
</protein>
<proteinExistence type="predicted"/>
<gene>
    <name evidence="2" type="ORF">F2P45_18955</name>
</gene>
<dbReference type="RefSeq" id="WP_166878523.1">
    <property type="nucleotide sequence ID" value="NZ_WHJH01000024.1"/>
</dbReference>
<feature type="transmembrane region" description="Helical" evidence="1">
    <location>
        <begin position="59"/>
        <end position="77"/>
    </location>
</feature>
<keyword evidence="1" id="KW-1133">Transmembrane helix</keyword>
<keyword evidence="3" id="KW-1185">Reference proteome</keyword>
<comment type="caution">
    <text evidence="2">The sequence shown here is derived from an EMBL/GenBank/DDBJ whole genome shotgun (WGS) entry which is preliminary data.</text>
</comment>
<feature type="transmembrane region" description="Helical" evidence="1">
    <location>
        <begin position="29"/>
        <end position="47"/>
    </location>
</feature>
<accession>A0ABX0NWQ7</accession>